<dbReference type="EMBL" id="CP036401">
    <property type="protein sequence ID" value="QBI01256.1"/>
    <property type="molecule type" value="Genomic_DNA"/>
</dbReference>
<dbReference type="RefSeq" id="WP_131145378.1">
    <property type="nucleotide sequence ID" value="NZ_BMWV01000007.1"/>
</dbReference>
<organism evidence="2 5">
    <name type="scientific">Pseudoduganella albidiflava</name>
    <dbReference type="NCBI Taxonomy" id="321983"/>
    <lineage>
        <taxon>Bacteria</taxon>
        <taxon>Pseudomonadati</taxon>
        <taxon>Pseudomonadota</taxon>
        <taxon>Betaproteobacteria</taxon>
        <taxon>Burkholderiales</taxon>
        <taxon>Oxalobacteraceae</taxon>
        <taxon>Telluria group</taxon>
        <taxon>Pseudoduganella</taxon>
    </lineage>
</organism>
<dbReference type="EMBL" id="BMWV01000007">
    <property type="protein sequence ID" value="GGY49400.1"/>
    <property type="molecule type" value="Genomic_DNA"/>
</dbReference>
<dbReference type="Proteomes" id="UP000628442">
    <property type="component" value="Unassembled WGS sequence"/>
</dbReference>
<proteinExistence type="predicted"/>
<keyword evidence="4" id="KW-1185">Reference proteome</keyword>
<gene>
    <name evidence="3" type="ORF">EYF70_10700</name>
    <name evidence="2" type="ORF">GCM10007387_34620</name>
</gene>
<name>A0A411WX27_9BURK</name>
<keyword evidence="1" id="KW-0472">Membrane</keyword>
<evidence type="ECO:0000313" key="3">
    <source>
        <dbReference type="EMBL" id="QBI01256.1"/>
    </source>
</evidence>
<evidence type="ECO:0000313" key="4">
    <source>
        <dbReference type="Proteomes" id="UP000292307"/>
    </source>
</evidence>
<evidence type="ECO:0000313" key="2">
    <source>
        <dbReference type="EMBL" id="GGY49400.1"/>
    </source>
</evidence>
<protein>
    <submittedName>
        <fullName evidence="2">Uncharacterized protein</fullName>
    </submittedName>
</protein>
<feature type="transmembrane region" description="Helical" evidence="1">
    <location>
        <begin position="59"/>
        <end position="79"/>
    </location>
</feature>
<sequence length="362" mass="39697">MVASLSLYLIPYIALFALALRMPGRRSLAAFAVVTGVALGSLAWYGFRSADSAPGGAGLFLLMGTLFICSAIAGLLAGVATRAAMLWRPRTRQSRTRSAFLVLAGFLALPALVGGASWWSEWQRRPPDETCLAAKHHVTIAGADFWLPSAPVFAPWTGKDQLYSFSVNRRMRDFCSLSLETEQPVTLVNLSIDVGKLGFEGRPSRDRFCASGDRDLAKLLCPAEVRADFPHTISVYSPTDYDYRRMLGSSGQGSHAAFVKEKDAAIQYGQPLEVAAAGDFNRYANGYWVARDGMWHNEASEPFTLHCHDISPAGMLHCSTTYRLKWGPQVSYSFRAHQDDVASAAKTVDANFQALMRILTRK</sequence>
<evidence type="ECO:0000256" key="1">
    <source>
        <dbReference type="SAM" id="Phobius"/>
    </source>
</evidence>
<evidence type="ECO:0000313" key="5">
    <source>
        <dbReference type="Proteomes" id="UP000628442"/>
    </source>
</evidence>
<accession>A0A411WX27</accession>
<reference evidence="2" key="3">
    <citation type="submission" date="2022-12" db="EMBL/GenBank/DDBJ databases">
        <authorList>
            <person name="Sun Q."/>
            <person name="Kim S."/>
        </authorList>
    </citation>
    <scope>NUCLEOTIDE SEQUENCE</scope>
    <source>
        <strain evidence="2">KCTC 12343</strain>
    </source>
</reference>
<feature type="transmembrane region" description="Helical" evidence="1">
    <location>
        <begin position="29"/>
        <end position="47"/>
    </location>
</feature>
<reference evidence="3 4" key="2">
    <citation type="submission" date="2019-02" db="EMBL/GenBank/DDBJ databases">
        <title>Draft Genome Sequences of Six Type Strains of the Genus Massilia.</title>
        <authorList>
            <person name="Miess H."/>
            <person name="Frediansyhah A."/>
            <person name="Gross H."/>
        </authorList>
    </citation>
    <scope>NUCLEOTIDE SEQUENCE [LARGE SCALE GENOMIC DNA]</scope>
    <source>
        <strain evidence="3 4">DSM 17472</strain>
    </source>
</reference>
<dbReference type="Proteomes" id="UP000292307">
    <property type="component" value="Chromosome"/>
</dbReference>
<feature type="transmembrane region" description="Helical" evidence="1">
    <location>
        <begin position="6"/>
        <end position="22"/>
    </location>
</feature>
<dbReference type="OrthoDB" id="187903at2"/>
<feature type="transmembrane region" description="Helical" evidence="1">
    <location>
        <begin position="100"/>
        <end position="119"/>
    </location>
</feature>
<reference evidence="2" key="1">
    <citation type="journal article" date="2014" name="Int. J. Syst. Evol. Microbiol.">
        <title>Complete genome sequence of Corynebacterium casei LMG S-19264T (=DSM 44701T), isolated from a smear-ripened cheese.</title>
        <authorList>
            <consortium name="US DOE Joint Genome Institute (JGI-PGF)"/>
            <person name="Walter F."/>
            <person name="Albersmeier A."/>
            <person name="Kalinowski J."/>
            <person name="Ruckert C."/>
        </authorList>
    </citation>
    <scope>NUCLEOTIDE SEQUENCE</scope>
    <source>
        <strain evidence="2">KCTC 12343</strain>
    </source>
</reference>
<dbReference type="AlphaFoldDB" id="A0A411WX27"/>
<keyword evidence="1" id="KW-0812">Transmembrane</keyword>
<keyword evidence="1" id="KW-1133">Transmembrane helix</keyword>